<evidence type="ECO:0000313" key="2">
    <source>
        <dbReference type="EMBL" id="KAK0644224.1"/>
    </source>
</evidence>
<name>A0AA40CP64_9PEZI</name>
<sequence length="664" mass="73389">MAHRLEESATLLQVHQGPSQIICARYDKFARDHSDALSNALGDGCQSALCLSLACFEYITGATVWACLFRHDNADVIGIERSIRCYFQSPSVRATLEPLDPDAVVFRYAILPGLRFGPRVSKTGKVLVGRETGGPGKLTSAGDALYSSGDLIDANSTATIGGVVKAWKEDRGWSTFGITIAIPLEGVRDPEALPSTLPQFPERRPTSPSTLPKSRIHRGVSEICVSLTTNPGEPAKRLTVDAYKNRGHGFAQALSCQITNSTTSDAWKGVPWCLIEFGQGISTLAADPTKIHGHITAGIDEPKTDDELIILRKTEHLLRCVVLEPTAWIRPPGPAKFFPARKLRLTLNHSLNPWDIGALVVQETDTHFKAHYQIVALAGSNEAYAVSIRGLIHSLTDAGYTEVAFVSDIDGVGNEASPLPGAPNRDNTAQLVLHPSLIAQPDELSFRNSNLPLVSLGATLDRVPQHSQRVPKAVRSFRNAVQSYTLRNYLNQEFVLIEHLDRWMQKRSTDKARPDNTWLVLLLVDSYELHGGIDNYPSLTRIRHDIKLSSTRSLFRLFCVLLQINAGHLIEALSYFLSDNDLPLTKESLETELTTRRILSSVADAQNLASRFVAEQYFFCPKCLLSRKLTKFNPDEIVPVTRMEPVNDKEFSPSPLIWSHHSQV</sequence>
<protein>
    <submittedName>
        <fullName evidence="2">Uncharacterized protein</fullName>
    </submittedName>
</protein>
<comment type="caution">
    <text evidence="2">The sequence shown here is derived from an EMBL/GenBank/DDBJ whole genome shotgun (WGS) entry which is preliminary data.</text>
</comment>
<proteinExistence type="predicted"/>
<accession>A0AA40CP64</accession>
<feature type="region of interest" description="Disordered" evidence="1">
    <location>
        <begin position="193"/>
        <end position="214"/>
    </location>
</feature>
<organism evidence="2 3">
    <name type="scientific">Cercophora newfieldiana</name>
    <dbReference type="NCBI Taxonomy" id="92897"/>
    <lineage>
        <taxon>Eukaryota</taxon>
        <taxon>Fungi</taxon>
        <taxon>Dikarya</taxon>
        <taxon>Ascomycota</taxon>
        <taxon>Pezizomycotina</taxon>
        <taxon>Sordariomycetes</taxon>
        <taxon>Sordariomycetidae</taxon>
        <taxon>Sordariales</taxon>
        <taxon>Lasiosphaeriaceae</taxon>
        <taxon>Cercophora</taxon>
    </lineage>
</organism>
<keyword evidence="3" id="KW-1185">Reference proteome</keyword>
<evidence type="ECO:0000256" key="1">
    <source>
        <dbReference type="SAM" id="MobiDB-lite"/>
    </source>
</evidence>
<dbReference type="AlphaFoldDB" id="A0AA40CP64"/>
<gene>
    <name evidence="2" type="ORF">B0T16DRAFT_417349</name>
</gene>
<dbReference type="EMBL" id="JAULSV010000005">
    <property type="protein sequence ID" value="KAK0644224.1"/>
    <property type="molecule type" value="Genomic_DNA"/>
</dbReference>
<dbReference type="Proteomes" id="UP001174936">
    <property type="component" value="Unassembled WGS sequence"/>
</dbReference>
<evidence type="ECO:0000313" key="3">
    <source>
        <dbReference type="Proteomes" id="UP001174936"/>
    </source>
</evidence>
<reference evidence="2" key="1">
    <citation type="submission" date="2023-06" db="EMBL/GenBank/DDBJ databases">
        <title>Genome-scale phylogeny and comparative genomics of the fungal order Sordariales.</title>
        <authorList>
            <consortium name="Lawrence Berkeley National Laboratory"/>
            <person name="Hensen N."/>
            <person name="Bonometti L."/>
            <person name="Westerberg I."/>
            <person name="Brannstrom I.O."/>
            <person name="Guillou S."/>
            <person name="Cros-Aarteil S."/>
            <person name="Calhoun S."/>
            <person name="Haridas S."/>
            <person name="Kuo A."/>
            <person name="Mondo S."/>
            <person name="Pangilinan J."/>
            <person name="Riley R."/>
            <person name="Labutti K."/>
            <person name="Andreopoulos B."/>
            <person name="Lipzen A."/>
            <person name="Chen C."/>
            <person name="Yanf M."/>
            <person name="Daum C."/>
            <person name="Ng V."/>
            <person name="Clum A."/>
            <person name="Steindorff A."/>
            <person name="Ohm R."/>
            <person name="Martin F."/>
            <person name="Silar P."/>
            <person name="Natvig D."/>
            <person name="Lalanne C."/>
            <person name="Gautier V."/>
            <person name="Ament-Velasquez S.L."/>
            <person name="Kruys A."/>
            <person name="Hutchinson M.I."/>
            <person name="Powell A.J."/>
            <person name="Barry K."/>
            <person name="Miller A.N."/>
            <person name="Grigoriev I.V."/>
            <person name="Debuchy R."/>
            <person name="Gladieux P."/>
            <person name="Thoren M.H."/>
            <person name="Johannesson H."/>
        </authorList>
    </citation>
    <scope>NUCLEOTIDE SEQUENCE</scope>
    <source>
        <strain evidence="2">SMH2532-1</strain>
    </source>
</reference>